<dbReference type="PANTHER" id="PTHR45982:SF1">
    <property type="entry name" value="REGULATOR OF CHROMOSOME CONDENSATION"/>
    <property type="match status" value="1"/>
</dbReference>
<dbReference type="PROSITE" id="PS50012">
    <property type="entry name" value="RCC1_3"/>
    <property type="match status" value="2"/>
</dbReference>
<evidence type="ECO:0000313" key="5">
    <source>
        <dbReference type="EMBL" id="EMG48124.1"/>
    </source>
</evidence>
<dbReference type="InterPro" id="IPR000408">
    <property type="entry name" value="Reg_chr_condens"/>
</dbReference>
<dbReference type="Proteomes" id="UP000011777">
    <property type="component" value="Unassembled WGS sequence"/>
</dbReference>
<evidence type="ECO:0000256" key="2">
    <source>
        <dbReference type="ARBA" id="ARBA00022737"/>
    </source>
</evidence>
<dbReference type="OrthoDB" id="5370059at2759"/>
<gene>
    <name evidence="5" type="ORF">G210_1370</name>
</gene>
<keyword evidence="2" id="KW-0677">Repeat</keyword>
<keyword evidence="1" id="KW-0344">Guanine-nucleotide releasing factor</keyword>
<evidence type="ECO:0000256" key="1">
    <source>
        <dbReference type="ARBA" id="ARBA00022658"/>
    </source>
</evidence>
<dbReference type="STRING" id="1245528.M3K0E9"/>
<dbReference type="eggNOG" id="KOG1426">
    <property type="taxonomic scope" value="Eukaryota"/>
</dbReference>
<organism evidence="5 6">
    <name type="scientific">Candida maltosa (strain Xu316)</name>
    <name type="common">Yeast</name>
    <dbReference type="NCBI Taxonomy" id="1245528"/>
    <lineage>
        <taxon>Eukaryota</taxon>
        <taxon>Fungi</taxon>
        <taxon>Dikarya</taxon>
        <taxon>Ascomycota</taxon>
        <taxon>Saccharomycotina</taxon>
        <taxon>Pichiomycetes</taxon>
        <taxon>Debaryomycetaceae</taxon>
        <taxon>Candida/Lodderomyces clade</taxon>
        <taxon>Candida</taxon>
    </lineage>
</organism>
<dbReference type="HOGENOM" id="CLU_005210_0_0_1"/>
<feature type="repeat" description="RCC1" evidence="3">
    <location>
        <begin position="2"/>
        <end position="57"/>
    </location>
</feature>
<dbReference type="InterPro" id="IPR058923">
    <property type="entry name" value="RCC1-like_dom"/>
</dbReference>
<reference evidence="5 6" key="1">
    <citation type="submission" date="2013-02" db="EMBL/GenBank/DDBJ databases">
        <title>Genome sequence of Candida maltosa Xu316, a potential industrial strain for xylitol and ethanol production.</title>
        <authorList>
            <person name="Yu J."/>
            <person name="Wang Q."/>
            <person name="Geng X."/>
            <person name="Bao W."/>
            <person name="He P."/>
            <person name="Cai J."/>
        </authorList>
    </citation>
    <scope>NUCLEOTIDE SEQUENCE [LARGE SCALE GENOMIC DNA]</scope>
    <source>
        <strain evidence="6">Xu316</strain>
    </source>
</reference>
<dbReference type="InterPro" id="IPR009091">
    <property type="entry name" value="RCC1/BLIP-II"/>
</dbReference>
<dbReference type="EMBL" id="AOGT01001241">
    <property type="protein sequence ID" value="EMG48124.1"/>
    <property type="molecule type" value="Genomic_DNA"/>
</dbReference>
<name>M3K0E9_CANMX</name>
<dbReference type="PRINTS" id="PR00633">
    <property type="entry name" value="RCCNDNSATION"/>
</dbReference>
<feature type="domain" description="RCC1-like" evidence="4">
    <location>
        <begin position="3"/>
        <end position="327"/>
    </location>
</feature>
<dbReference type="InterPro" id="IPR051553">
    <property type="entry name" value="Ran_GTPase-activating"/>
</dbReference>
<keyword evidence="6" id="KW-1185">Reference proteome</keyword>
<feature type="repeat" description="RCC1" evidence="3">
    <location>
        <begin position="58"/>
        <end position="107"/>
    </location>
</feature>
<dbReference type="OMA" id="GWGNCRK"/>
<evidence type="ECO:0000313" key="6">
    <source>
        <dbReference type="Proteomes" id="UP000011777"/>
    </source>
</evidence>
<dbReference type="SUPFAM" id="SSF50985">
    <property type="entry name" value="RCC1/BLIP-II"/>
    <property type="match status" value="1"/>
</dbReference>
<dbReference type="PANTHER" id="PTHR45982">
    <property type="entry name" value="REGULATOR OF CHROMOSOME CONDENSATION"/>
    <property type="match status" value="1"/>
</dbReference>
<evidence type="ECO:0000259" key="4">
    <source>
        <dbReference type="Pfam" id="PF25390"/>
    </source>
</evidence>
<proteinExistence type="predicted"/>
<dbReference type="Gene3D" id="2.130.10.30">
    <property type="entry name" value="Regulator of chromosome condensation 1/beta-lactamase-inhibitor protein II"/>
    <property type="match status" value="2"/>
</dbReference>
<dbReference type="Pfam" id="PF25390">
    <property type="entry name" value="WD40_RLD"/>
    <property type="match status" value="1"/>
</dbReference>
<comment type="caution">
    <text evidence="5">The sequence shown here is derived from an EMBL/GenBank/DDBJ whole genome shotgun (WGS) entry which is preliminary data.</text>
</comment>
<dbReference type="AlphaFoldDB" id="M3K0E9"/>
<evidence type="ECO:0000256" key="3">
    <source>
        <dbReference type="PROSITE-ProRule" id="PRU00235"/>
    </source>
</evidence>
<protein>
    <recommendedName>
        <fullName evidence="4">RCC1-like domain-containing protein</fullName>
    </recommendedName>
</protein>
<accession>M3K0E9</accession>
<sequence length="338" mass="37113">MYQLLSCGSNGNYQLGINNDEDQNTLQPSIFNTQTQIPHKPVKIVCGGNHTLVLLETGEVYSCGDNTYGQCGVPKSIDKLKVFTKVPGDDWVDISCGWEFSILVKRDGQVFVCGNGLKGELGLGKNIKQTELVYSFTVEKFLNVISCMQHTIIQNSDQKLVGWGNCRKGQLGKTTEKVFWEPTTLDFGQPVQKYCLGREFTVIQSDSDTVTIFGKSSITEIPKMPISEFAAMWSSVHVLSGGTIHSFGNNSHDQLFPTTNIPIDGFAIGSEHGLIKSGNSVYAWGWSEHGNCGASTTPNSKTTFDYLNKLYTGDEEVVLISGGCATSWVVVRNLIEEH</sequence>